<feature type="non-terminal residue" evidence="8">
    <location>
        <position position="222"/>
    </location>
</feature>
<evidence type="ECO:0000256" key="2">
    <source>
        <dbReference type="ARBA" id="ARBA00022729"/>
    </source>
</evidence>
<name>V3ZVA7_LOTGI</name>
<feature type="non-terminal residue" evidence="8">
    <location>
        <position position="1"/>
    </location>
</feature>
<dbReference type="Gene3D" id="2.10.25.10">
    <property type="entry name" value="Laminin"/>
    <property type="match status" value="6"/>
</dbReference>
<dbReference type="PROSITE" id="PS01186">
    <property type="entry name" value="EGF_2"/>
    <property type="match status" value="3"/>
</dbReference>
<evidence type="ECO:0000256" key="3">
    <source>
        <dbReference type="ARBA" id="ARBA00022737"/>
    </source>
</evidence>
<dbReference type="PROSITE" id="PS00022">
    <property type="entry name" value="EGF_1"/>
    <property type="match status" value="5"/>
</dbReference>
<keyword evidence="1 6" id="KW-0245">EGF-like domain</keyword>
<keyword evidence="9" id="KW-1185">Reference proteome</keyword>
<feature type="disulfide bond" evidence="6">
    <location>
        <begin position="142"/>
        <end position="151"/>
    </location>
</feature>
<dbReference type="Pfam" id="PF07645">
    <property type="entry name" value="EGF_CA"/>
    <property type="match status" value="2"/>
</dbReference>
<dbReference type="EMBL" id="KB201656">
    <property type="protein sequence ID" value="ESO95423.1"/>
    <property type="molecule type" value="Genomic_DNA"/>
</dbReference>
<dbReference type="InterPro" id="IPR049883">
    <property type="entry name" value="NOTCH1_EGF-like"/>
</dbReference>
<feature type="domain" description="EGF-like" evidence="7">
    <location>
        <begin position="77"/>
        <end position="113"/>
    </location>
</feature>
<dbReference type="STRING" id="225164.V3ZVA7"/>
<dbReference type="PROSITE" id="PS01187">
    <property type="entry name" value="EGF_CA"/>
    <property type="match status" value="2"/>
</dbReference>
<evidence type="ECO:0000256" key="1">
    <source>
        <dbReference type="ARBA" id="ARBA00022536"/>
    </source>
</evidence>
<proteinExistence type="predicted"/>
<dbReference type="FunFam" id="2.10.25.10:FF:000122">
    <property type="entry name" value="Protein crumbs homolog 2"/>
    <property type="match status" value="2"/>
</dbReference>
<dbReference type="HOGENOM" id="CLU_004826_3_2_1"/>
<dbReference type="Pfam" id="PF12661">
    <property type="entry name" value="hEGF"/>
    <property type="match status" value="1"/>
</dbReference>
<sequence length="222" mass="24038">CTKRPCKNGGVCKNRFWGFECLCSHGFTGRTCECEIDECATGANACVGNSRCVNNVGREGITCKCPVGFTGHNCEINMDDCKSNPCLNKGVCIDGINSFSCECPYPFKGRLCELGRSWFCKKRPCKNGGVCKNRFWGFECLCSHGFTGRTCDCEIDECATGANTCVGNSRCVNNVGREGITCKCPVGFTGHNCEINIDDCKSNPCLNKGVCIDGINSFSCEC</sequence>
<protein>
    <recommendedName>
        <fullName evidence="7">EGF-like domain-containing protein</fullName>
    </recommendedName>
</protein>
<dbReference type="InterPro" id="IPR013032">
    <property type="entry name" value="EGF-like_CS"/>
</dbReference>
<feature type="domain" description="EGF-like" evidence="7">
    <location>
        <begin position="35"/>
        <end position="75"/>
    </location>
</feature>
<feature type="disulfide bond" evidence="6">
    <location>
        <begin position="65"/>
        <end position="74"/>
    </location>
</feature>
<dbReference type="Pfam" id="PF00008">
    <property type="entry name" value="EGF"/>
    <property type="match status" value="3"/>
</dbReference>
<dbReference type="InterPro" id="IPR001881">
    <property type="entry name" value="EGF-like_Ca-bd_dom"/>
</dbReference>
<dbReference type="SMART" id="SM00181">
    <property type="entry name" value="EGF"/>
    <property type="match status" value="5"/>
</dbReference>
<reference evidence="8 9" key="1">
    <citation type="journal article" date="2013" name="Nature">
        <title>Insights into bilaterian evolution from three spiralian genomes.</title>
        <authorList>
            <person name="Simakov O."/>
            <person name="Marletaz F."/>
            <person name="Cho S.J."/>
            <person name="Edsinger-Gonzales E."/>
            <person name="Havlak P."/>
            <person name="Hellsten U."/>
            <person name="Kuo D.H."/>
            <person name="Larsson T."/>
            <person name="Lv J."/>
            <person name="Arendt D."/>
            <person name="Savage R."/>
            <person name="Osoegawa K."/>
            <person name="de Jong P."/>
            <person name="Grimwood J."/>
            <person name="Chapman J.A."/>
            <person name="Shapiro H."/>
            <person name="Aerts A."/>
            <person name="Otillar R.P."/>
            <person name="Terry A.Y."/>
            <person name="Boore J.L."/>
            <person name="Grigoriev I.V."/>
            <person name="Lindberg D.R."/>
            <person name="Seaver E.C."/>
            <person name="Weisblat D.A."/>
            <person name="Putnam N.H."/>
            <person name="Rokhsar D.S."/>
        </authorList>
    </citation>
    <scope>NUCLEOTIDE SEQUENCE [LARGE SCALE GENOMIC DNA]</scope>
</reference>
<dbReference type="FunFam" id="2.10.25.10:FF:000066">
    <property type="entry name" value="FAT atypical cadherin 4"/>
    <property type="match status" value="1"/>
</dbReference>
<feature type="domain" description="EGF-like" evidence="7">
    <location>
        <begin position="1"/>
        <end position="33"/>
    </location>
</feature>
<dbReference type="InterPro" id="IPR051022">
    <property type="entry name" value="Notch_Cell-Fate_Det"/>
</dbReference>
<dbReference type="KEGG" id="lgi:LOTGIDRAFT_74578"/>
<dbReference type="InterPro" id="IPR018097">
    <property type="entry name" value="EGF_Ca-bd_CS"/>
</dbReference>
<evidence type="ECO:0000259" key="7">
    <source>
        <dbReference type="PROSITE" id="PS50026"/>
    </source>
</evidence>
<comment type="caution">
    <text evidence="6">Lacks conserved residue(s) required for the propagation of feature annotation.</text>
</comment>
<dbReference type="PANTHER" id="PTHR24049">
    <property type="entry name" value="CRUMBS FAMILY MEMBER"/>
    <property type="match status" value="1"/>
</dbReference>
<feature type="disulfide bond" evidence="6">
    <location>
        <begin position="184"/>
        <end position="193"/>
    </location>
</feature>
<keyword evidence="2" id="KW-0732">Signal</keyword>
<feature type="domain" description="EGF-like" evidence="7">
    <location>
        <begin position="196"/>
        <end position="222"/>
    </location>
</feature>
<organism evidence="8 9">
    <name type="scientific">Lottia gigantea</name>
    <name type="common">Giant owl limpet</name>
    <dbReference type="NCBI Taxonomy" id="225164"/>
    <lineage>
        <taxon>Eukaryota</taxon>
        <taxon>Metazoa</taxon>
        <taxon>Spiralia</taxon>
        <taxon>Lophotrochozoa</taxon>
        <taxon>Mollusca</taxon>
        <taxon>Gastropoda</taxon>
        <taxon>Patellogastropoda</taxon>
        <taxon>Lottioidea</taxon>
        <taxon>Lottiidae</taxon>
        <taxon>Lottia</taxon>
    </lineage>
</organism>
<dbReference type="CTD" id="20252139"/>
<feature type="disulfide bond" evidence="6">
    <location>
        <begin position="165"/>
        <end position="182"/>
    </location>
</feature>
<dbReference type="Proteomes" id="UP000030746">
    <property type="component" value="Unassembled WGS sequence"/>
</dbReference>
<dbReference type="GeneID" id="20252139"/>
<evidence type="ECO:0000256" key="5">
    <source>
        <dbReference type="ARBA" id="ARBA00023180"/>
    </source>
</evidence>
<keyword evidence="4 6" id="KW-1015">Disulfide bond</keyword>
<gene>
    <name evidence="8" type="ORF">LOTGIDRAFT_74578</name>
</gene>
<feature type="disulfide bond" evidence="6">
    <location>
        <begin position="23"/>
        <end position="32"/>
    </location>
</feature>
<accession>V3ZVA7</accession>
<dbReference type="RefSeq" id="XP_009053783.1">
    <property type="nucleotide sequence ID" value="XM_009055535.1"/>
</dbReference>
<dbReference type="GO" id="GO:0005509">
    <property type="term" value="F:calcium ion binding"/>
    <property type="evidence" value="ECO:0007669"/>
    <property type="project" value="InterPro"/>
</dbReference>
<dbReference type="InterPro" id="IPR000742">
    <property type="entry name" value="EGF"/>
</dbReference>
<evidence type="ECO:0000256" key="6">
    <source>
        <dbReference type="PROSITE-ProRule" id="PRU00076"/>
    </source>
</evidence>
<dbReference type="PROSITE" id="PS50026">
    <property type="entry name" value="EGF_3"/>
    <property type="match status" value="6"/>
</dbReference>
<dbReference type="CDD" id="cd00054">
    <property type="entry name" value="EGF_CA"/>
    <property type="match status" value="5"/>
</dbReference>
<evidence type="ECO:0000256" key="4">
    <source>
        <dbReference type="ARBA" id="ARBA00023157"/>
    </source>
</evidence>
<evidence type="ECO:0000313" key="9">
    <source>
        <dbReference type="Proteomes" id="UP000030746"/>
    </source>
</evidence>
<feature type="domain" description="EGF-like" evidence="7">
    <location>
        <begin position="116"/>
        <end position="152"/>
    </location>
</feature>
<dbReference type="PROSITE" id="PS00010">
    <property type="entry name" value="ASX_HYDROXYL"/>
    <property type="match status" value="4"/>
</dbReference>
<feature type="domain" description="EGF-like" evidence="7">
    <location>
        <begin position="154"/>
        <end position="194"/>
    </location>
</feature>
<dbReference type="OMA" id="PGFERIC"/>
<feature type="disulfide bond" evidence="6">
    <location>
        <begin position="103"/>
        <end position="112"/>
    </location>
</feature>
<dbReference type="AlphaFoldDB" id="V3ZVA7"/>
<feature type="disulfide bond" evidence="6">
    <location>
        <begin position="46"/>
        <end position="63"/>
    </location>
</feature>
<dbReference type="OrthoDB" id="5953235at2759"/>
<keyword evidence="5" id="KW-0325">Glycoprotein</keyword>
<keyword evidence="3" id="KW-0677">Repeat</keyword>
<dbReference type="SMART" id="SM00179">
    <property type="entry name" value="EGF_CA"/>
    <property type="match status" value="6"/>
</dbReference>
<dbReference type="InterPro" id="IPR000152">
    <property type="entry name" value="EGF-type_Asp/Asn_hydroxyl_site"/>
</dbReference>
<dbReference type="SUPFAM" id="SSF57196">
    <property type="entry name" value="EGF/Laminin"/>
    <property type="match status" value="6"/>
</dbReference>
<evidence type="ECO:0000313" key="8">
    <source>
        <dbReference type="EMBL" id="ESO95423.1"/>
    </source>
</evidence>
<dbReference type="PRINTS" id="PR00010">
    <property type="entry name" value="EGFBLOOD"/>
</dbReference>